<protein>
    <recommendedName>
        <fullName evidence="1">F-box domain-containing protein</fullName>
    </recommendedName>
</protein>
<dbReference type="InterPro" id="IPR001810">
    <property type="entry name" value="F-box_dom"/>
</dbReference>
<dbReference type="Pfam" id="PF00646">
    <property type="entry name" value="F-box"/>
    <property type="match status" value="1"/>
</dbReference>
<evidence type="ECO:0000259" key="1">
    <source>
        <dbReference type="Pfam" id="PF00646"/>
    </source>
</evidence>
<dbReference type="EMBL" id="JAGKQM010000011">
    <property type="protein sequence ID" value="KAH0902656.1"/>
    <property type="molecule type" value="Genomic_DNA"/>
</dbReference>
<sequence length="217" mass="25030">GGVMLILGFLKRSQLINWINHRDLNFGRFAQGDQELGFCRMMDRVGHLPDDLLLKILSYLSTIEVLITSYYGRNYDYKKYGSFSHFVSASLLLHKAPVLEILQMSLDGTCSEEEIVSCLEIASNRNLREPKMEADVKISETNLQKLLPGSLTCVKRLSLCVISPQRQVPQKPTEIFHQLLHLSLCTCYRDWRSYLTWMIEASPKLQTLKLQLFQHHV</sequence>
<gene>
    <name evidence="2" type="ORF">HID58_042159</name>
</gene>
<evidence type="ECO:0000313" key="3">
    <source>
        <dbReference type="Proteomes" id="UP000824890"/>
    </source>
</evidence>
<dbReference type="SUPFAM" id="SSF81383">
    <property type="entry name" value="F-box domain"/>
    <property type="match status" value="1"/>
</dbReference>
<feature type="non-terminal residue" evidence="2">
    <location>
        <position position="217"/>
    </location>
</feature>
<name>A0ABQ8BCW1_BRANA</name>
<comment type="caution">
    <text evidence="2">The sequence shown here is derived from an EMBL/GenBank/DDBJ whole genome shotgun (WGS) entry which is preliminary data.</text>
</comment>
<evidence type="ECO:0000313" key="2">
    <source>
        <dbReference type="EMBL" id="KAH0902656.1"/>
    </source>
</evidence>
<proteinExistence type="predicted"/>
<accession>A0ABQ8BCW1</accession>
<dbReference type="InterPro" id="IPR036047">
    <property type="entry name" value="F-box-like_dom_sf"/>
</dbReference>
<feature type="non-terminal residue" evidence="2">
    <location>
        <position position="1"/>
    </location>
</feature>
<organism evidence="2 3">
    <name type="scientific">Brassica napus</name>
    <name type="common">Rape</name>
    <dbReference type="NCBI Taxonomy" id="3708"/>
    <lineage>
        <taxon>Eukaryota</taxon>
        <taxon>Viridiplantae</taxon>
        <taxon>Streptophyta</taxon>
        <taxon>Embryophyta</taxon>
        <taxon>Tracheophyta</taxon>
        <taxon>Spermatophyta</taxon>
        <taxon>Magnoliopsida</taxon>
        <taxon>eudicotyledons</taxon>
        <taxon>Gunneridae</taxon>
        <taxon>Pentapetalae</taxon>
        <taxon>rosids</taxon>
        <taxon>malvids</taxon>
        <taxon>Brassicales</taxon>
        <taxon>Brassicaceae</taxon>
        <taxon>Brassiceae</taxon>
        <taxon>Brassica</taxon>
    </lineage>
</organism>
<feature type="domain" description="F-box" evidence="1">
    <location>
        <begin position="47"/>
        <end position="69"/>
    </location>
</feature>
<keyword evidence="3" id="KW-1185">Reference proteome</keyword>
<reference evidence="2 3" key="1">
    <citation type="submission" date="2021-05" db="EMBL/GenBank/DDBJ databases">
        <title>Genome Assembly of Synthetic Allotetraploid Brassica napus Reveals Homoeologous Exchanges between Subgenomes.</title>
        <authorList>
            <person name="Davis J.T."/>
        </authorList>
    </citation>
    <scope>NUCLEOTIDE SEQUENCE [LARGE SCALE GENOMIC DNA]</scope>
    <source>
        <strain evidence="3">cv. Da-Ae</strain>
        <tissue evidence="2">Seedling</tissue>
    </source>
</reference>
<dbReference type="Proteomes" id="UP000824890">
    <property type="component" value="Unassembled WGS sequence"/>
</dbReference>